<protein>
    <submittedName>
        <fullName evidence="3">Uncharacterized protein</fullName>
    </submittedName>
</protein>
<gene>
    <name evidence="2" type="ORF">A3L14_05595</name>
    <name evidence="3" type="ORF">AMR53_02600</name>
    <name evidence="4" type="ORF">SAMN05216170_0838</name>
</gene>
<reference evidence="3 5" key="1">
    <citation type="submission" date="2015-08" db="EMBL/GenBank/DDBJ databases">
        <title>Thermococcus thioreducens DSM 14981 genome sequencing.</title>
        <authorList>
            <person name="Hong S.-J."/>
            <person name="Kim M.-C."/>
            <person name="Shin J.-H."/>
        </authorList>
    </citation>
    <scope>NUCLEOTIDE SEQUENCE [LARGE SCALE GENOMIC DNA]</scope>
    <source>
        <strain evidence="3 5">DSM 14981</strain>
    </source>
</reference>
<keyword evidence="7" id="KW-1185">Reference proteome</keyword>
<dbReference type="EMBL" id="FOIW01000001">
    <property type="protein sequence ID" value="SEV91557.1"/>
    <property type="molecule type" value="Genomic_DNA"/>
</dbReference>
<dbReference type="Proteomes" id="UP000051862">
    <property type="component" value="Unassembled WGS sequence"/>
</dbReference>
<reference evidence="4 6" key="3">
    <citation type="submission" date="2016-10" db="EMBL/GenBank/DDBJ databases">
        <authorList>
            <person name="de Groot N.N."/>
        </authorList>
    </citation>
    <scope>NUCLEOTIDE SEQUENCE [LARGE SCALE GENOMIC DNA]</scope>
    <source>
        <strain evidence="4 6">OGL-20</strain>
    </source>
</reference>
<sequence length="79" mass="9048">MEEVIRLVEEAGVKIPKNIKTHGSPQSLQNYLKARKKLIEIQVSALEEKVISLQEQLEERKRQLEILERVIEELGGDVG</sequence>
<proteinExistence type="predicted"/>
<evidence type="ECO:0000313" key="4">
    <source>
        <dbReference type="EMBL" id="SEV91557.1"/>
    </source>
</evidence>
<dbReference type="RefSeq" id="WP_055428783.1">
    <property type="nucleotide sequence ID" value="NZ_CP015105.1"/>
</dbReference>
<dbReference type="KEGG" id="ttd:A3L14_05595"/>
<evidence type="ECO:0000313" key="6">
    <source>
        <dbReference type="Proteomes" id="UP000182125"/>
    </source>
</evidence>
<evidence type="ECO:0000313" key="7">
    <source>
        <dbReference type="Proteomes" id="UP000250136"/>
    </source>
</evidence>
<name>A0A0Q2MTN7_9EURY</name>
<evidence type="ECO:0000313" key="3">
    <source>
        <dbReference type="EMBL" id="KQH83127.1"/>
    </source>
</evidence>
<dbReference type="STRING" id="277988.SAMN05216170_0838"/>
<dbReference type="EMBL" id="CP015105">
    <property type="protein sequence ID" value="ASJ12396.1"/>
    <property type="molecule type" value="Genomic_DNA"/>
</dbReference>
<dbReference type="Proteomes" id="UP000250136">
    <property type="component" value="Chromosome"/>
</dbReference>
<dbReference type="AlphaFoldDB" id="A0A0Q2MTN7"/>
<dbReference type="PATRIC" id="fig|277988.4.peg.551"/>
<evidence type="ECO:0000313" key="2">
    <source>
        <dbReference type="EMBL" id="ASJ12396.1"/>
    </source>
</evidence>
<dbReference type="Proteomes" id="UP000182125">
    <property type="component" value="Unassembled WGS sequence"/>
</dbReference>
<feature type="coiled-coil region" evidence="1">
    <location>
        <begin position="36"/>
        <end position="77"/>
    </location>
</feature>
<keyword evidence="1" id="KW-0175">Coiled coil</keyword>
<evidence type="ECO:0000313" key="5">
    <source>
        <dbReference type="Proteomes" id="UP000051862"/>
    </source>
</evidence>
<evidence type="ECO:0000256" key="1">
    <source>
        <dbReference type="SAM" id="Coils"/>
    </source>
</evidence>
<dbReference type="GeneID" id="33333877"/>
<accession>A0A0Q2MTN7</accession>
<organism evidence="3 5">
    <name type="scientific">Thermococcus thioreducens</name>
    <dbReference type="NCBI Taxonomy" id="277988"/>
    <lineage>
        <taxon>Archaea</taxon>
        <taxon>Methanobacteriati</taxon>
        <taxon>Methanobacteriota</taxon>
        <taxon>Thermococci</taxon>
        <taxon>Thermococcales</taxon>
        <taxon>Thermococcaceae</taxon>
        <taxon>Thermococcus</taxon>
    </lineage>
</organism>
<reference evidence="2 7" key="2">
    <citation type="submission" date="2016-04" db="EMBL/GenBank/DDBJ databases">
        <title>Complete genome sequence of Thermococcus thioreducens type strain OGL-20P.</title>
        <authorList>
            <person name="Oger P.M."/>
        </authorList>
    </citation>
    <scope>NUCLEOTIDE SEQUENCE [LARGE SCALE GENOMIC DNA]</scope>
    <source>
        <strain evidence="2 7">OGL-20P</strain>
    </source>
</reference>
<dbReference type="EMBL" id="LIXN01000003">
    <property type="protein sequence ID" value="KQH83127.1"/>
    <property type="molecule type" value="Genomic_DNA"/>
</dbReference>